<sequence length="2606" mass="290761">MEDRPQKRFRYATYTQQLKEIQIDKGKGKGVNWDDRAVDEEVGETPLSVELERLCILDLTVPFQAFAKEIRPLSTSLPVILHNLQELKDTFKAFYSSISGNSDHTHSGLDSVLQLHRTLFETSGNEATWILPDATEDLLRLGALPALAPHLVERSYSVLSLILRDQASSLIAADDVLRRTWSLVSEYLSFQGNKPYVRRCVTSAWVGVIRKARGDGLDRLLNLLLVSNPQDGTEAMWAESLQGTAGGLHSRALPILEYLLDRAYQQSVEEHPTSLHKILTATVHHCSSKSLAPVIDAILSRIVTTPSTSGKDSSPGLALMIDLLGTMLLVRKGKRFPEDRLRPSMLKLVEICQLVQSAQTSPSPSHWTPEDLASIRRSLGRATAACLSVSNLAHWLSPGVRLLDLVWTIFTIDEKIAFTSVLLETQWSGFPQFMLSRVLQMISSNIDSNTRSVLNLLRAVSSIDMPETASASAQNQALRRSITSKMISKLQATPPSLSLQSEHAETLVHIYDLLPLSESSEVDILPILDIHLQALLRDLRSHEDVKSYWLEIGPVNSLHVLAALLGSFHRLCDIPGQEIRVKSLLTATGSLLSIIEICSWNADIMEVATALAEKWQEHLSSSMKIDEEVQVNLLSADPKLRKATLTLNSLANQDPYAKEMWNLCLAVEQAEISLKNVRERSTNIKRVARYLQNGVDSDKEVSTTLVTNIIRYLMSQLKVNFRPIYAETIAALGQLATRYADTMWSLIWTDIVEIDLSHPSVPDLGQSSPSWSRPSERDQSSAPREEEDPALLCHNLVHFQGKFNEAWTAEYRRTTEARTVRSALDVLNYEAQLLEVLGTHPQIAEKHSKLLVPHMLHVLERDYSSETLDAHISSRKRQDRAVAYLGLASKFTNPKAAFRSSELHSAYLRVLQTGEARLQKLAIDCILTYKSPSLVPYGDKLRALLDDHKFRDALIHLPLGLESEVVDPQHRQELLPVAIRLLYGIITSRRGRSSTVRNLKARKQAILGALSGCAPSELGTLINLMLGSIVEDTKPSTPRQQIGFLTLLSDVLRLLGAQTISFWPRLVDSVLALIEHAQEQLDLADDIVMDHHEDPDADEEIDEGASGTNGWRNVRTAGIKRLVQWLRSPVIFEWTDYLKRIFASVISPRLDRLEVENSQAPSAILDLIAAIASSPGFAHSLNVFDERTLPKTFACLNSVKVKPAVVLHVFSIIDSLLEWDSPQVGGSRGYLLLPHSDTLIACLIQLVESSGLEKNGQLMPRLLTIISKLCNIVSDGVQAQHLASLLGPMLRQKSRIISERSKQDILQTLGTIYTLCPDFAQPDSDFFNQQYTILANLFQTLSSPSSRQALVAAFSIFSSVDDRLSSVTKWTSDVNAFSAKRPEEPDFDRRLAAYGEINDAELDDLPTALQQWLPLIRTAAFFIREVEELSIRTSASKVLQRFLDVAGKVGGNELAAGVTNVTLPGLRESLRMKHEAVRNEALLVISHAVSVCPAIPILHEMQPLLSDDDQTNFFVNVAHIQVHRRARALRRLRDVLHAHEISEQTVFNLLLPILEHIIAGSTDVTDHHLVNEAISSIGLLGSKLRWARYNALLTRYLRHGSSPSPQQKLYIRTVVSIIENFAFDVKANSGADDIGSDDEQLVEEEAEVGKPIDTLIQDAITSRLLPALARFLDARKEATETIRIPTALAAVKLAYHLPERVGDREIEKIVTTVSQALRSRDQDIRDVARDTMCRIAVFLGPEWLARILKELQTTLQRGPQKHVAAVTTHAILARATTDAAESFGDLDDSVEDAVRISAEVIWGESGKDSQNDDFKTKMREVKSAPSRAFDTFQLLAKLVQPTKIATILAPIREILHVSQAAQSLQQVDEALRRVSSGLNANQRFGTRDILHLCHSLASGTSAFTQQKRKVGPSSQAKDDYRVQMKRDEKISEDYFAANGHKLTTFGLDLFVTAYRRGRLDFSDEEILARLGPLISVIGDSLYSKSSDVLSVALKATAAISRCPLPRVQEALPVYIKNIFSVIKHAGGSAESELVQTALKTLAVILRDCKASKISDAQIRHLLDMVGPDLEEHDRQSAVFAILRAIVSRGFVVPEIYDLMDRVSSIMVTSQSPNVQELSRLTLMQFLLDYPQGKGRLKSQMTFLAQNMEYEFESGRLSVMEVLAAVFRKFSDDVLEDYADLFFVALIAVLANDESEKCRTAAGALVQQLWSRVNLSHQSKWMQIMQNWISEDQSESLIQGSITVFGLICDVDDLAENLLASIIGTTVPLVKESQRRLEAAEVDQLPADQLFSHETAHYLLNTLFKATRRSTAQLASLPIVAIAAHLLYPHDWVRYDAAKLLTTYVTNGDSLKSPSLETENSLFDMARKSCIILGASWSSTHRLLDQKLADQLVKLLYNLAKLWKVADRKHPHPAPGPEVDAEDVQEDSPTDRDPLAWLMSRMSFTARQMIVDRPPVHHPDQWTKPLMSVLRFFAGTFEELDSSLAKRFAVHALAPLYRILDDTGEIGSLEATPDIVELRQFATEVRDSIQGKIGTTQFSTTWDSVRRRVAGKREERRDARNVMAISDPKAWAERRGKRVMLKKESKKRRNKAFAEGKISKGNRRSNH</sequence>
<name>A0A1Y1UED8_9TREE</name>
<feature type="region of interest" description="Disordered" evidence="1">
    <location>
        <begin position="2408"/>
        <end position="2431"/>
    </location>
</feature>
<dbReference type="InterPro" id="IPR052575">
    <property type="entry name" value="SSU_processome_comp_20"/>
</dbReference>
<feature type="domain" description="U3 small nucleolar RNA-associated protein 20 N-terminal" evidence="2">
    <location>
        <begin position="880"/>
        <end position="1473"/>
    </location>
</feature>
<dbReference type="SUPFAM" id="SSF48371">
    <property type="entry name" value="ARM repeat"/>
    <property type="match status" value="3"/>
</dbReference>
<evidence type="ECO:0000313" key="6">
    <source>
        <dbReference type="Proteomes" id="UP000193218"/>
    </source>
</evidence>
<feature type="region of interest" description="Disordered" evidence="1">
    <location>
        <begin position="2578"/>
        <end position="2606"/>
    </location>
</feature>
<dbReference type="GO" id="GO:0032040">
    <property type="term" value="C:small-subunit processome"/>
    <property type="evidence" value="ECO:0007669"/>
    <property type="project" value="TreeGrafter"/>
</dbReference>
<dbReference type="STRING" id="4999.A0A1Y1UED8"/>
<dbReference type="InterPro" id="IPR057525">
    <property type="entry name" value="UTP20_C"/>
</dbReference>
<comment type="caution">
    <text evidence="5">The sequence shown here is derived from an EMBL/GenBank/DDBJ whole genome shotgun (WGS) entry which is preliminary data.</text>
</comment>
<proteinExistence type="predicted"/>
<feature type="domain" description="U3 small nucleolar RNA-associated protein 20 C-terminal" evidence="4">
    <location>
        <begin position="2374"/>
        <end position="2589"/>
    </location>
</feature>
<dbReference type="RefSeq" id="XP_021870514.1">
    <property type="nucleotide sequence ID" value="XM_022018366.1"/>
</dbReference>
<dbReference type="EMBL" id="NBSH01000008">
    <property type="protein sequence ID" value="ORX36413.1"/>
    <property type="molecule type" value="Genomic_DNA"/>
</dbReference>
<reference evidence="5 6" key="1">
    <citation type="submission" date="2017-03" db="EMBL/GenBank/DDBJ databases">
        <title>Widespread Adenine N6-methylation of Active Genes in Fungi.</title>
        <authorList>
            <consortium name="DOE Joint Genome Institute"/>
            <person name="Mondo S.J."/>
            <person name="Dannebaum R.O."/>
            <person name="Kuo R.C."/>
            <person name="Louie K.B."/>
            <person name="Bewick A.J."/>
            <person name="Labutti K."/>
            <person name="Haridas S."/>
            <person name="Kuo A."/>
            <person name="Salamov A."/>
            <person name="Ahrendt S.R."/>
            <person name="Lau R."/>
            <person name="Bowen B.P."/>
            <person name="Lipzen A."/>
            <person name="Sullivan W."/>
            <person name="Andreopoulos W.B."/>
            <person name="Clum A."/>
            <person name="Lindquist E."/>
            <person name="Daum C."/>
            <person name="Northen T.R."/>
            <person name="Ramamoorthy G."/>
            <person name="Schmitz R.J."/>
            <person name="Gryganskyi A."/>
            <person name="Culley D."/>
            <person name="Magnuson J."/>
            <person name="James T.Y."/>
            <person name="O'Malley M.A."/>
            <person name="Stajich J.E."/>
            <person name="Spatafora J.W."/>
            <person name="Visel A."/>
            <person name="Grigoriev I.V."/>
        </authorList>
    </citation>
    <scope>NUCLEOTIDE SEQUENCE [LARGE SCALE GENOMIC DNA]</scope>
    <source>
        <strain evidence="5 6">NRRL Y-17943</strain>
    </source>
</reference>
<evidence type="ECO:0000259" key="3">
    <source>
        <dbReference type="Pfam" id="PF20416"/>
    </source>
</evidence>
<dbReference type="GeneID" id="33560175"/>
<dbReference type="Pfam" id="PF07539">
    <property type="entry name" value="UTP20_N"/>
    <property type="match status" value="1"/>
</dbReference>
<dbReference type="PANTHER" id="PTHR17695">
    <property type="entry name" value="SMALL SUBUNIT PROCESSOME COMPONENT 20 HOMOLOG"/>
    <property type="match status" value="1"/>
</dbReference>
<gene>
    <name evidence="5" type="ORF">BD324DRAFT_651653</name>
</gene>
<evidence type="ECO:0000259" key="4">
    <source>
        <dbReference type="Pfam" id="PF23099"/>
    </source>
</evidence>
<feature type="domain" description="U3 small nucleolar RNA-associated protein 20" evidence="3">
    <location>
        <begin position="1676"/>
        <end position="1896"/>
    </location>
</feature>
<dbReference type="PANTHER" id="PTHR17695:SF11">
    <property type="entry name" value="SMALL SUBUNIT PROCESSOME COMPONENT 20 HOMOLOG"/>
    <property type="match status" value="1"/>
</dbReference>
<dbReference type="GO" id="GO:0030686">
    <property type="term" value="C:90S preribosome"/>
    <property type="evidence" value="ECO:0007669"/>
    <property type="project" value="TreeGrafter"/>
</dbReference>
<dbReference type="InterPro" id="IPR016024">
    <property type="entry name" value="ARM-type_fold"/>
</dbReference>
<evidence type="ECO:0000259" key="2">
    <source>
        <dbReference type="Pfam" id="PF07539"/>
    </source>
</evidence>
<feature type="compositionally biased region" description="Acidic residues" evidence="1">
    <location>
        <begin position="2418"/>
        <end position="2427"/>
    </location>
</feature>
<dbReference type="OrthoDB" id="360653at2759"/>
<dbReference type="Pfam" id="PF23099">
    <property type="entry name" value="UTP20_C"/>
    <property type="match status" value="1"/>
</dbReference>
<dbReference type="InterPro" id="IPR046523">
    <property type="entry name" value="UTP20_dom"/>
</dbReference>
<dbReference type="Proteomes" id="UP000193218">
    <property type="component" value="Unassembled WGS sequence"/>
</dbReference>
<dbReference type="InterPro" id="IPR011989">
    <property type="entry name" value="ARM-like"/>
</dbReference>
<dbReference type="Pfam" id="PF20416">
    <property type="entry name" value="UTP20"/>
    <property type="match status" value="1"/>
</dbReference>
<dbReference type="InParanoid" id="A0A1Y1UED8"/>
<feature type="region of interest" description="Disordered" evidence="1">
    <location>
        <begin position="763"/>
        <end position="787"/>
    </location>
</feature>
<organism evidence="5 6">
    <name type="scientific">Kockovaella imperatae</name>
    <dbReference type="NCBI Taxonomy" id="4999"/>
    <lineage>
        <taxon>Eukaryota</taxon>
        <taxon>Fungi</taxon>
        <taxon>Dikarya</taxon>
        <taxon>Basidiomycota</taxon>
        <taxon>Agaricomycotina</taxon>
        <taxon>Tremellomycetes</taxon>
        <taxon>Tremellales</taxon>
        <taxon>Cuniculitremaceae</taxon>
        <taxon>Kockovaella</taxon>
    </lineage>
</organism>
<feature type="compositionally biased region" description="Basic residues" evidence="1">
    <location>
        <begin position="2578"/>
        <end position="2590"/>
    </location>
</feature>
<evidence type="ECO:0000313" key="5">
    <source>
        <dbReference type="EMBL" id="ORX36413.1"/>
    </source>
</evidence>
<dbReference type="Gene3D" id="1.25.10.10">
    <property type="entry name" value="Leucine-rich Repeat Variant"/>
    <property type="match status" value="3"/>
</dbReference>
<keyword evidence="6" id="KW-1185">Reference proteome</keyword>
<evidence type="ECO:0000256" key="1">
    <source>
        <dbReference type="SAM" id="MobiDB-lite"/>
    </source>
</evidence>
<dbReference type="InterPro" id="IPR011430">
    <property type="entry name" value="UTP20_N"/>
</dbReference>
<dbReference type="FunCoup" id="A0A1Y1UED8">
    <property type="interactions" value="518"/>
</dbReference>
<protein>
    <submittedName>
        <fullName evidence="5">Uncharacterized protein</fullName>
    </submittedName>
</protein>
<accession>A0A1Y1UED8</accession>